<feature type="region of interest" description="Disordered" evidence="1">
    <location>
        <begin position="211"/>
        <end position="235"/>
    </location>
</feature>
<protein>
    <submittedName>
        <fullName evidence="3">DUF4191 domain-containing protein</fullName>
    </submittedName>
</protein>
<gene>
    <name evidence="3" type="ORF">CXG46_14120</name>
    <name evidence="4" type="ORF">SAMN05192575_11046</name>
</gene>
<keyword evidence="2" id="KW-0812">Transmembrane</keyword>
<accession>A0A1I1APR4</accession>
<dbReference type="RefSeq" id="WP_091200605.1">
    <property type="nucleotide sequence ID" value="NZ_FOKC01000010.1"/>
</dbReference>
<dbReference type="InterPro" id="IPR025445">
    <property type="entry name" value="DUF4191"/>
</dbReference>
<feature type="transmembrane region" description="Helical" evidence="2">
    <location>
        <begin position="29"/>
        <end position="51"/>
    </location>
</feature>
<dbReference type="AlphaFoldDB" id="A0A1I1APR4"/>
<evidence type="ECO:0000313" key="4">
    <source>
        <dbReference type="EMBL" id="SFB40014.1"/>
    </source>
</evidence>
<name>A0A1I1APR4_9ACTN</name>
<dbReference type="EMBL" id="FOKC01000010">
    <property type="protein sequence ID" value="SFB40014.1"/>
    <property type="molecule type" value="Genomic_DNA"/>
</dbReference>
<dbReference type="STRING" id="748909.SAMN05192575_11046"/>
<evidence type="ECO:0000313" key="6">
    <source>
        <dbReference type="Proteomes" id="UP000233565"/>
    </source>
</evidence>
<dbReference type="Pfam" id="PF13829">
    <property type="entry name" value="DUF4191"/>
    <property type="match status" value="1"/>
</dbReference>
<organism evidence="4 5">
    <name type="scientific">Nocardioides alpinus</name>
    <dbReference type="NCBI Taxonomy" id="748909"/>
    <lineage>
        <taxon>Bacteria</taxon>
        <taxon>Bacillati</taxon>
        <taxon>Actinomycetota</taxon>
        <taxon>Actinomycetes</taxon>
        <taxon>Propionibacteriales</taxon>
        <taxon>Nocardioidaceae</taxon>
        <taxon>Nocardioides</taxon>
    </lineage>
</organism>
<keyword evidence="6" id="KW-1185">Reference proteome</keyword>
<reference evidence="4" key="1">
    <citation type="submission" date="2016-10" db="EMBL/GenBank/DDBJ databases">
        <authorList>
            <person name="de Groot N.N."/>
        </authorList>
    </citation>
    <scope>NUCLEOTIDE SEQUENCE [LARGE SCALE GENOMIC DNA]</scope>
    <source>
        <strain evidence="4">CGMCC 1.10697</strain>
    </source>
</reference>
<dbReference type="Proteomes" id="UP000199113">
    <property type="component" value="Unassembled WGS sequence"/>
</dbReference>
<keyword evidence="2" id="KW-0472">Membrane</keyword>
<dbReference type="Proteomes" id="UP000233565">
    <property type="component" value="Unassembled WGS sequence"/>
</dbReference>
<evidence type="ECO:0000313" key="5">
    <source>
        <dbReference type="Proteomes" id="UP000199113"/>
    </source>
</evidence>
<proteinExistence type="predicted"/>
<evidence type="ECO:0000256" key="1">
    <source>
        <dbReference type="SAM" id="MobiDB-lite"/>
    </source>
</evidence>
<evidence type="ECO:0000313" key="3">
    <source>
        <dbReference type="EMBL" id="PKH39544.1"/>
    </source>
</evidence>
<dbReference type="EMBL" id="PJBV01000023">
    <property type="protein sequence ID" value="PKH39544.1"/>
    <property type="molecule type" value="Genomic_DNA"/>
</dbReference>
<feature type="transmembrane region" description="Helical" evidence="2">
    <location>
        <begin position="57"/>
        <end position="78"/>
    </location>
</feature>
<dbReference type="OrthoDB" id="8479889at2"/>
<keyword evidence="2" id="KW-1133">Transmembrane helix</keyword>
<reference evidence="3 6" key="2">
    <citation type="submission" date="2017-12" db="EMBL/GenBank/DDBJ databases">
        <title>Pharmacopeia of the Arctic Ocean.</title>
        <authorList>
            <person name="Collins E."/>
            <person name="Ducluzeau A.-L."/>
        </authorList>
    </citation>
    <scope>NUCLEOTIDE SEQUENCE [LARGE SCALE GENOMIC DNA]</scope>
    <source>
        <strain evidence="3 6">DSM 23325</strain>
    </source>
</reference>
<sequence length="235" mass="25356">MSTPASTPTSRRGQITQTYQMAKRSDPRLGWIILGTFVVGAAVGFGLMSLIPGDGVLSLVISIVAAFMVGILCALLVFGRRAQKAAYTQMEGQPAAAAGALQMLKRGWKVDPVVGFTKQQDVVHRVVGPPGIVLVGEGSSQARVKQLMLNERKKHERVAYGVPIHEIISGRGEGEVPLPKLVRHVQKLGRSVKPAEMTDILQRLKALDAQRGKLPLPKGPIPTSMKGMRSQQRGR</sequence>
<evidence type="ECO:0000256" key="2">
    <source>
        <dbReference type="SAM" id="Phobius"/>
    </source>
</evidence>